<feature type="transmembrane region" description="Helical" evidence="1">
    <location>
        <begin position="104"/>
        <end position="127"/>
    </location>
</feature>
<proteinExistence type="predicted"/>
<dbReference type="AlphaFoldDB" id="A0A5C1Y8B1"/>
<sequence length="230" mass="25094">MATTEFRSRAEHRWPVVVAIAVAIALYLAVPADYLPWLRFVVAGLAIAILIALVVLNPHRLNREERWSRRAGVALAILLLLANQVAIVQLIVALLEADAPDARGILLVAVQVWVTNIIVYAIVYWELDRGGPVVRRREPRDQLPPASFAFPQDANHDAVAEVASGSSRTADWMPSFFDYVYVSATNSMAFSPTDTMPLTTLAKAIMLVQSVTGFAILALVIARVVNVIGG</sequence>
<evidence type="ECO:0000313" key="2">
    <source>
        <dbReference type="EMBL" id="QEO10214.1"/>
    </source>
</evidence>
<dbReference type="OrthoDB" id="5402524at2"/>
<dbReference type="KEGG" id="lyk:FLP23_09460"/>
<evidence type="ECO:0000256" key="1">
    <source>
        <dbReference type="SAM" id="Phobius"/>
    </source>
</evidence>
<dbReference type="RefSeq" id="WP_149325631.1">
    <property type="nucleotide sequence ID" value="NZ_CP043504.1"/>
</dbReference>
<protein>
    <submittedName>
        <fullName evidence="2">DUF1345 domain-containing protein</fullName>
    </submittedName>
</protein>
<accession>A0A5C1Y8B1</accession>
<dbReference type="Proteomes" id="UP000322159">
    <property type="component" value="Chromosome"/>
</dbReference>
<keyword evidence="3" id="KW-1185">Reference proteome</keyword>
<organism evidence="2 3">
    <name type="scientific">Protaetiibacter larvae</name>
    <dbReference type="NCBI Taxonomy" id="2592654"/>
    <lineage>
        <taxon>Bacteria</taxon>
        <taxon>Bacillati</taxon>
        <taxon>Actinomycetota</taxon>
        <taxon>Actinomycetes</taxon>
        <taxon>Micrococcales</taxon>
        <taxon>Microbacteriaceae</taxon>
        <taxon>Protaetiibacter</taxon>
    </lineage>
</organism>
<dbReference type="SUPFAM" id="SSF81324">
    <property type="entry name" value="Voltage-gated potassium channels"/>
    <property type="match status" value="1"/>
</dbReference>
<dbReference type="EMBL" id="CP043504">
    <property type="protein sequence ID" value="QEO10214.1"/>
    <property type="molecule type" value="Genomic_DNA"/>
</dbReference>
<feature type="transmembrane region" description="Helical" evidence="1">
    <location>
        <begin position="36"/>
        <end position="59"/>
    </location>
</feature>
<keyword evidence="1" id="KW-1133">Transmembrane helix</keyword>
<reference evidence="2 3" key="1">
    <citation type="submission" date="2019-09" db="EMBL/GenBank/DDBJ databases">
        <title>Genome sequencing of strain KACC 19322.</title>
        <authorList>
            <person name="Heo J."/>
            <person name="Kim S.-J."/>
            <person name="Kim J.-S."/>
            <person name="Hong S.-B."/>
            <person name="Kwon S.-W."/>
        </authorList>
    </citation>
    <scope>NUCLEOTIDE SEQUENCE [LARGE SCALE GENOMIC DNA]</scope>
    <source>
        <strain evidence="2 3">KACC 19322</strain>
    </source>
</reference>
<feature type="transmembrane region" description="Helical" evidence="1">
    <location>
        <begin position="12"/>
        <end position="30"/>
    </location>
</feature>
<feature type="transmembrane region" description="Helical" evidence="1">
    <location>
        <begin position="71"/>
        <end position="92"/>
    </location>
</feature>
<gene>
    <name evidence="2" type="ORF">FLP23_09460</name>
</gene>
<keyword evidence="1" id="KW-0472">Membrane</keyword>
<name>A0A5C1Y8B1_9MICO</name>
<evidence type="ECO:0000313" key="3">
    <source>
        <dbReference type="Proteomes" id="UP000322159"/>
    </source>
</evidence>
<feature type="transmembrane region" description="Helical" evidence="1">
    <location>
        <begin position="204"/>
        <end position="225"/>
    </location>
</feature>
<keyword evidence="1" id="KW-0812">Transmembrane</keyword>
<dbReference type="Gene3D" id="1.10.287.70">
    <property type="match status" value="1"/>
</dbReference>